<protein>
    <submittedName>
        <fullName evidence="4">Substrate-binding domain-containing protein</fullName>
    </submittedName>
</protein>
<evidence type="ECO:0000313" key="5">
    <source>
        <dbReference type="Proteomes" id="UP000651156"/>
    </source>
</evidence>
<dbReference type="InterPro" id="IPR050811">
    <property type="entry name" value="Phosphate_ABC_transporter"/>
</dbReference>
<comment type="caution">
    <text evidence="4">The sequence shown here is derived from an EMBL/GenBank/DDBJ whole genome shotgun (WGS) entry which is preliminary data.</text>
</comment>
<evidence type="ECO:0000313" key="4">
    <source>
        <dbReference type="EMBL" id="MBE9191826.1"/>
    </source>
</evidence>
<keyword evidence="5" id="KW-1185">Reference proteome</keyword>
<dbReference type="InterPro" id="IPR024370">
    <property type="entry name" value="PBP_domain"/>
</dbReference>
<proteinExistence type="predicted"/>
<dbReference type="SUPFAM" id="SSF53850">
    <property type="entry name" value="Periplasmic binding protein-like II"/>
    <property type="match status" value="1"/>
</dbReference>
<dbReference type="Pfam" id="PF12849">
    <property type="entry name" value="PBP_like_2"/>
    <property type="match status" value="1"/>
</dbReference>
<dbReference type="PANTHER" id="PTHR30570:SF1">
    <property type="entry name" value="PHOSPHATE-BINDING PROTEIN PSTS"/>
    <property type="match status" value="1"/>
</dbReference>
<keyword evidence="2" id="KW-0472">Membrane</keyword>
<reference evidence="4 5" key="1">
    <citation type="submission" date="2020-10" db="EMBL/GenBank/DDBJ databases">
        <authorList>
            <person name="Castelo-Branco R."/>
            <person name="Eusebio N."/>
            <person name="Adriana R."/>
            <person name="Vieira A."/>
            <person name="Brugerolle De Fraissinette N."/>
            <person name="Rezende De Castro R."/>
            <person name="Schneider M.P."/>
            <person name="Vasconcelos V."/>
            <person name="Leao P.N."/>
        </authorList>
    </citation>
    <scope>NUCLEOTIDE SEQUENCE [LARGE SCALE GENOMIC DNA]</scope>
    <source>
        <strain evidence="4 5">LEGE 06123</strain>
    </source>
</reference>
<keyword evidence="1" id="KW-0732">Signal</keyword>
<evidence type="ECO:0000256" key="2">
    <source>
        <dbReference type="SAM" id="Phobius"/>
    </source>
</evidence>
<dbReference type="RefSeq" id="WP_193933028.1">
    <property type="nucleotide sequence ID" value="NZ_CAWPMZ010000073.1"/>
</dbReference>
<feature type="domain" description="PBP" evidence="3">
    <location>
        <begin position="98"/>
        <end position="339"/>
    </location>
</feature>
<dbReference type="PANTHER" id="PTHR30570">
    <property type="entry name" value="PERIPLASMIC PHOSPHATE BINDING COMPONENT OF PHOSPHATE ABC TRANSPORTER"/>
    <property type="match status" value="1"/>
</dbReference>
<accession>A0ABR9UU81</accession>
<organism evidence="4 5">
    <name type="scientific">Gloeocapsopsis crepidinum LEGE 06123</name>
    <dbReference type="NCBI Taxonomy" id="588587"/>
    <lineage>
        <taxon>Bacteria</taxon>
        <taxon>Bacillati</taxon>
        <taxon>Cyanobacteriota</taxon>
        <taxon>Cyanophyceae</taxon>
        <taxon>Oscillatoriophycideae</taxon>
        <taxon>Chroococcales</taxon>
        <taxon>Chroococcaceae</taxon>
        <taxon>Gloeocapsopsis</taxon>
    </lineage>
</organism>
<evidence type="ECO:0000256" key="1">
    <source>
        <dbReference type="ARBA" id="ARBA00022729"/>
    </source>
</evidence>
<dbReference type="Gene3D" id="3.40.190.10">
    <property type="entry name" value="Periplasmic binding protein-like II"/>
    <property type="match status" value="2"/>
</dbReference>
<feature type="transmembrane region" description="Helical" evidence="2">
    <location>
        <begin position="20"/>
        <end position="41"/>
    </location>
</feature>
<keyword evidence="2" id="KW-1133">Transmembrane helix</keyword>
<dbReference type="Proteomes" id="UP000651156">
    <property type="component" value="Unassembled WGS sequence"/>
</dbReference>
<gene>
    <name evidence="4" type="ORF">IQ230_16005</name>
</gene>
<evidence type="ECO:0000259" key="3">
    <source>
        <dbReference type="Pfam" id="PF12849"/>
    </source>
</evidence>
<keyword evidence="2" id="KW-0812">Transmembrane</keyword>
<sequence>MTDNGEQTRNRLSKDVVLLIRGLVIGKVLTLVVIGGVLWWLRPRLFMSNDASTQNSGVASVASDVSNFQSVAAVPTGTFNYGGSPAWAAIRQLVDAQIQNARPELQLRYVSPDEGVPSSRTGIQMLLDGKIDIAQTSRPLTATEAAIAKERGIVLEQSPVGVDGVAVAVNHSLTVAGLTTEQLRQIYQGTITNWSQVGGPDLNIVPFSRPLEDADAPIFASQSQSSQFGTQVQYVTTTTEALRQVSNTPGGIYYASARTIVPQCSVKTLPLGENINQLIAPYRQPSVQTSECPAERNQVNTAVFESGEYPITYNLFVITKQNQSREQQAGEAYTNLLLSQQGQKALEQVGFAPVSSENIARQ</sequence>
<dbReference type="EMBL" id="JADEWN010000040">
    <property type="protein sequence ID" value="MBE9191826.1"/>
    <property type="molecule type" value="Genomic_DNA"/>
</dbReference>
<name>A0ABR9UU81_9CHRO</name>